<evidence type="ECO:0000259" key="2">
    <source>
        <dbReference type="Pfam" id="PF05603"/>
    </source>
</evidence>
<dbReference type="GO" id="GO:0005634">
    <property type="term" value="C:nucleus"/>
    <property type="evidence" value="ECO:0007669"/>
    <property type="project" value="TreeGrafter"/>
</dbReference>
<dbReference type="GO" id="GO:0005829">
    <property type="term" value="C:cytosol"/>
    <property type="evidence" value="ECO:0007669"/>
    <property type="project" value="TreeGrafter"/>
</dbReference>
<evidence type="ECO:0000256" key="1">
    <source>
        <dbReference type="ARBA" id="ARBA00006623"/>
    </source>
</evidence>
<name>A0AAF0EEY3_9BASI</name>
<evidence type="ECO:0000313" key="4">
    <source>
        <dbReference type="EMBL" id="WFD24450.1"/>
    </source>
</evidence>
<evidence type="ECO:0008006" key="6">
    <source>
        <dbReference type="Google" id="ProtNLM"/>
    </source>
</evidence>
<proteinExistence type="inferred from homology"/>
<dbReference type="InterPro" id="IPR008493">
    <property type="entry name" value="Hikeshi-like_N"/>
</dbReference>
<dbReference type="Proteomes" id="UP001214415">
    <property type="component" value="Chromosome 6"/>
</dbReference>
<gene>
    <name evidence="4" type="ORF">MEQU1_003152</name>
</gene>
<dbReference type="EMBL" id="CP119905">
    <property type="protein sequence ID" value="WFD24450.1"/>
    <property type="molecule type" value="Genomic_DNA"/>
</dbReference>
<dbReference type="GO" id="GO:0006606">
    <property type="term" value="P:protein import into nucleus"/>
    <property type="evidence" value="ECO:0007669"/>
    <property type="project" value="TreeGrafter"/>
</dbReference>
<dbReference type="AlphaFoldDB" id="A0AAF0EEY3"/>
<feature type="domain" description="Hikeshi-like C-terminal" evidence="3">
    <location>
        <begin position="145"/>
        <end position="195"/>
    </location>
</feature>
<dbReference type="Pfam" id="PF21057">
    <property type="entry name" value="Hikeshi-like_C"/>
    <property type="match status" value="1"/>
</dbReference>
<sequence length="200" mass="21806">MFSCVVAGRLPLPPPQQVDATHAVFMLEAAEQIQHIVVFMTGEQAFPEGYGATVHLMWPKDDGSASPWQLLGCLLNTKPSAIFRLRDAKREAPAPGPRSATLGLSIEPLDEIERQMQTIGKSAQAETPQALALAARTQPDTLVQQASQLAAPIAHQVFSYLSSFAPDSAPQAVPLLQRWLDQFMRKLQTQGVEFLLKPPA</sequence>
<evidence type="ECO:0000313" key="5">
    <source>
        <dbReference type="Proteomes" id="UP001214415"/>
    </source>
</evidence>
<protein>
    <recommendedName>
        <fullName evidence="6">Hikeshi-like domain-containing protein</fullName>
    </recommendedName>
</protein>
<dbReference type="PANTHER" id="PTHR12925:SF0">
    <property type="entry name" value="PROTEIN HIKESHI"/>
    <property type="match status" value="1"/>
</dbReference>
<accession>A0AAF0EEY3</accession>
<comment type="similarity">
    <text evidence="1">Belongs to the OPI10 family.</text>
</comment>
<dbReference type="PANTHER" id="PTHR12925">
    <property type="entry name" value="HIKESHI FAMILY MEMBER"/>
    <property type="match status" value="1"/>
</dbReference>
<dbReference type="GO" id="GO:0061608">
    <property type="term" value="F:nuclear import signal receptor activity"/>
    <property type="evidence" value="ECO:0007669"/>
    <property type="project" value="TreeGrafter"/>
</dbReference>
<dbReference type="Pfam" id="PF05603">
    <property type="entry name" value="Hikeshi-like_N"/>
    <property type="match status" value="1"/>
</dbReference>
<organism evidence="4 5">
    <name type="scientific">Malassezia equina</name>
    <dbReference type="NCBI Taxonomy" id="1381935"/>
    <lineage>
        <taxon>Eukaryota</taxon>
        <taxon>Fungi</taxon>
        <taxon>Dikarya</taxon>
        <taxon>Basidiomycota</taxon>
        <taxon>Ustilaginomycotina</taxon>
        <taxon>Malasseziomycetes</taxon>
        <taxon>Malasseziales</taxon>
        <taxon>Malasseziaceae</taxon>
        <taxon>Malassezia</taxon>
    </lineage>
</organism>
<dbReference type="InterPro" id="IPR031318">
    <property type="entry name" value="OPI10"/>
</dbReference>
<reference evidence="4" key="1">
    <citation type="submission" date="2023-03" db="EMBL/GenBank/DDBJ databases">
        <title>Mating type loci evolution in Malassezia.</title>
        <authorList>
            <person name="Coelho M.A."/>
        </authorList>
    </citation>
    <scope>NUCLEOTIDE SEQUENCE</scope>
    <source>
        <strain evidence="4">CBS 12830</strain>
    </source>
</reference>
<evidence type="ECO:0000259" key="3">
    <source>
        <dbReference type="Pfam" id="PF21057"/>
    </source>
</evidence>
<feature type="domain" description="Hikeshi-like N-terminal" evidence="2">
    <location>
        <begin position="5"/>
        <end position="120"/>
    </location>
</feature>
<dbReference type="InterPro" id="IPR048364">
    <property type="entry name" value="Hikeshi-like_C"/>
</dbReference>
<keyword evidence="5" id="KW-1185">Reference proteome</keyword>